<dbReference type="SUPFAM" id="SSF51679">
    <property type="entry name" value="Bacterial luciferase-like"/>
    <property type="match status" value="1"/>
</dbReference>
<evidence type="ECO:0000313" key="2">
    <source>
        <dbReference type="Proteomes" id="UP001597083"/>
    </source>
</evidence>
<evidence type="ECO:0000313" key="1">
    <source>
        <dbReference type="EMBL" id="MFD0853905.1"/>
    </source>
</evidence>
<organism evidence="1 2">
    <name type="scientific">Actinomadura adrarensis</name>
    <dbReference type="NCBI Taxonomy" id="1819600"/>
    <lineage>
        <taxon>Bacteria</taxon>
        <taxon>Bacillati</taxon>
        <taxon>Actinomycetota</taxon>
        <taxon>Actinomycetes</taxon>
        <taxon>Streptosporangiales</taxon>
        <taxon>Thermomonosporaceae</taxon>
        <taxon>Actinomadura</taxon>
    </lineage>
</organism>
<proteinExistence type="predicted"/>
<gene>
    <name evidence="1" type="ORF">ACFQ07_16830</name>
</gene>
<protein>
    <recommendedName>
        <fullName evidence="3">LLM class flavin-dependent oxidoreductase</fullName>
    </recommendedName>
</protein>
<dbReference type="EMBL" id="JBHTIR010002537">
    <property type="protein sequence ID" value="MFD0853905.1"/>
    <property type="molecule type" value="Genomic_DNA"/>
</dbReference>
<dbReference type="InterPro" id="IPR036661">
    <property type="entry name" value="Luciferase-like_sf"/>
</dbReference>
<accession>A0ABW3CJ21</accession>
<dbReference type="Proteomes" id="UP001597083">
    <property type="component" value="Unassembled WGS sequence"/>
</dbReference>
<name>A0ABW3CJ21_9ACTN</name>
<keyword evidence="2" id="KW-1185">Reference proteome</keyword>
<feature type="non-terminal residue" evidence="1">
    <location>
        <position position="75"/>
    </location>
</feature>
<sequence>MARLDIGPLGPIGVTLNVRDDGGHLDDAALLEDLGYSAIWIAGGQLATLDPLRDIVRATESIPVGSAIIPAWQYG</sequence>
<evidence type="ECO:0008006" key="3">
    <source>
        <dbReference type="Google" id="ProtNLM"/>
    </source>
</evidence>
<comment type="caution">
    <text evidence="1">The sequence shown here is derived from an EMBL/GenBank/DDBJ whole genome shotgun (WGS) entry which is preliminary data.</text>
</comment>
<reference evidence="2" key="1">
    <citation type="journal article" date="2019" name="Int. J. Syst. Evol. Microbiol.">
        <title>The Global Catalogue of Microorganisms (GCM) 10K type strain sequencing project: providing services to taxonomists for standard genome sequencing and annotation.</title>
        <authorList>
            <consortium name="The Broad Institute Genomics Platform"/>
            <consortium name="The Broad Institute Genome Sequencing Center for Infectious Disease"/>
            <person name="Wu L."/>
            <person name="Ma J."/>
        </authorList>
    </citation>
    <scope>NUCLEOTIDE SEQUENCE [LARGE SCALE GENOMIC DNA]</scope>
    <source>
        <strain evidence="2">JCM 31696</strain>
    </source>
</reference>